<dbReference type="AlphaFoldDB" id="A0A5N7MAI9"/>
<dbReference type="Proteomes" id="UP000403266">
    <property type="component" value="Unassembled WGS sequence"/>
</dbReference>
<proteinExistence type="inferred from homology"/>
<dbReference type="PANTHER" id="PTHR16943:SF8">
    <property type="entry name" value="2-METHYLCITRATE DEHYDRATASE"/>
    <property type="match status" value="1"/>
</dbReference>
<dbReference type="InterPro" id="IPR036148">
    <property type="entry name" value="MmgE/PrpD_sf"/>
</dbReference>
<keyword evidence="5" id="KW-1185">Reference proteome</keyword>
<sequence>MALIPKLVEFGERSRFENLPTEVIVESKRILLDSIGCALAGLTVDKGHKALKAARAMSGASESMVIGSGDKLSMGAAAFANGELINAIDFDLLTIPPGHVTPYVLPASLAMAEGQHRSGKDLIAAIAISHEVSTRFGLAMGYYRDVTPGQKLTLPSISGFSSTIFGGTLASSLLRGLDARQTGYAMGLAGHMAPAQSMSKWGRTVPGPDNKYLMSGWMAQAELTAVQLAEAGYSGDTEILEGEHGFWRFMGSTKWNPDALMDRLYDEWKFPAVTIYKPYPHCRNTHTILDCIFNLIEVHEITPEEIDRIVTYSDSHTAKLPLYSAKTIQTPSDAQMNTAYAVSMAIHGLRPGPEWHDDESLRSKKYLAFMEKVQIEPHPDFEQLLTKEPQSRIGKVEIFARGVTFVEERKYRKGSPATPETRMSDNDLADKFRHCASRVLSPERSDQVITAIMDLETIGDVAKLAILWQGDMHDESSRNTGRSRV</sequence>
<dbReference type="EMBL" id="VOSK01000001">
    <property type="protein sequence ID" value="MPR23660.1"/>
    <property type="molecule type" value="Genomic_DNA"/>
</dbReference>
<comment type="similarity">
    <text evidence="1">Belongs to the PrpD family.</text>
</comment>
<evidence type="ECO:0000313" key="5">
    <source>
        <dbReference type="Proteomes" id="UP000403266"/>
    </source>
</evidence>
<feature type="domain" description="MmgE/PrpD C-terminal" evidence="3">
    <location>
        <begin position="279"/>
        <end position="453"/>
    </location>
</feature>
<dbReference type="InterPro" id="IPR042188">
    <property type="entry name" value="MmgE/PrpD_sf_2"/>
</dbReference>
<reference evidence="4 5" key="1">
    <citation type="journal article" date="2019" name="Syst. Appl. Microbiol.">
        <title>Microvirga tunisiensis sp. nov., a root nodule symbiotic bacterium isolated from Lupinus micranthus and L. luteus grown in Northern Tunisia.</title>
        <authorList>
            <person name="Msaddak A."/>
            <person name="Rejili M."/>
            <person name="Duran D."/>
            <person name="Mars M."/>
            <person name="Palacios J.M."/>
            <person name="Ruiz-Argueso T."/>
            <person name="Rey L."/>
            <person name="Imperial J."/>
        </authorList>
    </citation>
    <scope>NUCLEOTIDE SEQUENCE [LARGE SCALE GENOMIC DNA]</scope>
    <source>
        <strain evidence="4 5">Lmie10</strain>
    </source>
</reference>
<name>A0A5N7MAI9_9HYPH</name>
<dbReference type="GO" id="GO:0016829">
    <property type="term" value="F:lyase activity"/>
    <property type="evidence" value="ECO:0007669"/>
    <property type="project" value="InterPro"/>
</dbReference>
<dbReference type="InterPro" id="IPR005656">
    <property type="entry name" value="MmgE_PrpD"/>
</dbReference>
<feature type="domain" description="MmgE/PrpD N-terminal" evidence="2">
    <location>
        <begin position="7"/>
        <end position="253"/>
    </location>
</feature>
<dbReference type="InterPro" id="IPR045336">
    <property type="entry name" value="MmgE_PrpD_N"/>
</dbReference>
<evidence type="ECO:0000313" key="4">
    <source>
        <dbReference type="EMBL" id="MPR23660.1"/>
    </source>
</evidence>
<dbReference type="Pfam" id="PF19305">
    <property type="entry name" value="MmgE_PrpD_C"/>
    <property type="match status" value="1"/>
</dbReference>
<accession>A0A5N7MAI9</accession>
<dbReference type="Pfam" id="PF03972">
    <property type="entry name" value="MmgE_PrpD_N"/>
    <property type="match status" value="1"/>
</dbReference>
<dbReference type="PANTHER" id="PTHR16943">
    <property type="entry name" value="2-METHYLCITRATE DEHYDRATASE-RELATED"/>
    <property type="match status" value="1"/>
</dbReference>
<dbReference type="InterPro" id="IPR045337">
    <property type="entry name" value="MmgE_PrpD_C"/>
</dbReference>
<gene>
    <name evidence="4" type="ORF">FS320_00080</name>
</gene>
<dbReference type="OrthoDB" id="9795089at2"/>
<dbReference type="Gene3D" id="1.10.4100.10">
    <property type="entry name" value="2-methylcitrate dehydratase PrpD"/>
    <property type="match status" value="1"/>
</dbReference>
<dbReference type="InterPro" id="IPR042183">
    <property type="entry name" value="MmgE/PrpD_sf_1"/>
</dbReference>
<dbReference type="SUPFAM" id="SSF103378">
    <property type="entry name" value="2-methylcitrate dehydratase PrpD"/>
    <property type="match status" value="1"/>
</dbReference>
<evidence type="ECO:0000259" key="3">
    <source>
        <dbReference type="Pfam" id="PF19305"/>
    </source>
</evidence>
<protein>
    <submittedName>
        <fullName evidence="4">MmgE/PrpD family protein</fullName>
    </submittedName>
</protein>
<dbReference type="Gene3D" id="3.30.1330.120">
    <property type="entry name" value="2-methylcitrate dehydratase PrpD"/>
    <property type="match status" value="1"/>
</dbReference>
<evidence type="ECO:0000256" key="1">
    <source>
        <dbReference type="ARBA" id="ARBA00006174"/>
    </source>
</evidence>
<dbReference type="RefSeq" id="WP_152708577.1">
    <property type="nucleotide sequence ID" value="NZ_VOSJ01000001.1"/>
</dbReference>
<comment type="caution">
    <text evidence="4">The sequence shown here is derived from an EMBL/GenBank/DDBJ whole genome shotgun (WGS) entry which is preliminary data.</text>
</comment>
<organism evidence="4 5">
    <name type="scientific">Microvirga tunisiensis</name>
    <dbReference type="NCBI Taxonomy" id="2108360"/>
    <lineage>
        <taxon>Bacteria</taxon>
        <taxon>Pseudomonadati</taxon>
        <taxon>Pseudomonadota</taxon>
        <taxon>Alphaproteobacteria</taxon>
        <taxon>Hyphomicrobiales</taxon>
        <taxon>Methylobacteriaceae</taxon>
        <taxon>Microvirga</taxon>
    </lineage>
</organism>
<evidence type="ECO:0000259" key="2">
    <source>
        <dbReference type="Pfam" id="PF03972"/>
    </source>
</evidence>